<dbReference type="AlphaFoldDB" id="A0A1Y2I7T7"/>
<gene>
    <name evidence="2" type="ORF">PYCCODRAFT_1256934</name>
</gene>
<dbReference type="Proteomes" id="UP000193067">
    <property type="component" value="Unassembled WGS sequence"/>
</dbReference>
<sequence length="398" mass="43211">MQRSWKIIRSGCCTSEATSEGERQAQNVLERQQTPSVTVGQARSGVFASERPPQSSSASARRRDIVLIEHARRSPQRSATSHVRHQGRSPRQSHSSPACTPSLHTAGAIARKRVHLQPGRSGETLDTHTTIDTAVETRLEDWTTAARDPSAGQTSRHSPRPRPGTRQAPGSDKRSAAVDRRVGVLQSPGHPARRAAGGGGRARVWNARLYQANAPSSPAPPSSLSPPVPVPDAMLRVRGGKHGMRARMRAVAHSGQWWTHNDSLVRSGLLRSETADRRTSCTVCCADPLRFDAPAGHDSRALQCIPRVHSEKHDGLPYALSAIRSHAALEADSRRQASEQRVPHPGEKFDRGTCRWKLGQARSGESGQGASRCGAMRWKALAGRKNDAKRLAEGSRCD</sequence>
<keyword evidence="3" id="KW-1185">Reference proteome</keyword>
<organism evidence="2 3">
    <name type="scientific">Trametes coccinea (strain BRFM310)</name>
    <name type="common">Pycnoporus coccineus</name>
    <dbReference type="NCBI Taxonomy" id="1353009"/>
    <lineage>
        <taxon>Eukaryota</taxon>
        <taxon>Fungi</taxon>
        <taxon>Dikarya</taxon>
        <taxon>Basidiomycota</taxon>
        <taxon>Agaricomycotina</taxon>
        <taxon>Agaricomycetes</taxon>
        <taxon>Polyporales</taxon>
        <taxon>Polyporaceae</taxon>
        <taxon>Trametes</taxon>
    </lineage>
</organism>
<proteinExistence type="predicted"/>
<feature type="compositionally biased region" description="Basic and acidic residues" evidence="1">
    <location>
        <begin position="61"/>
        <end position="72"/>
    </location>
</feature>
<feature type="compositionally biased region" description="Low complexity" evidence="1">
    <location>
        <begin position="48"/>
        <end position="59"/>
    </location>
</feature>
<feature type="region of interest" description="Disordered" evidence="1">
    <location>
        <begin position="1"/>
        <end position="102"/>
    </location>
</feature>
<protein>
    <submittedName>
        <fullName evidence="2">Uncharacterized protein</fullName>
    </submittedName>
</protein>
<feature type="compositionally biased region" description="Polar residues" evidence="1">
    <location>
        <begin position="89"/>
        <end position="102"/>
    </location>
</feature>
<name>A0A1Y2I7T7_TRAC3</name>
<evidence type="ECO:0000313" key="2">
    <source>
        <dbReference type="EMBL" id="OSC96693.1"/>
    </source>
</evidence>
<evidence type="ECO:0000313" key="3">
    <source>
        <dbReference type="Proteomes" id="UP000193067"/>
    </source>
</evidence>
<dbReference type="EMBL" id="KZ084169">
    <property type="protein sequence ID" value="OSC96693.1"/>
    <property type="molecule type" value="Genomic_DNA"/>
</dbReference>
<feature type="region of interest" description="Disordered" evidence="1">
    <location>
        <begin position="138"/>
        <end position="177"/>
    </location>
</feature>
<accession>A0A1Y2I7T7</accession>
<reference evidence="2 3" key="1">
    <citation type="journal article" date="2015" name="Biotechnol. Biofuels">
        <title>Enhanced degradation of softwood versus hardwood by the white-rot fungus Pycnoporus coccineus.</title>
        <authorList>
            <person name="Couturier M."/>
            <person name="Navarro D."/>
            <person name="Chevret D."/>
            <person name="Henrissat B."/>
            <person name="Piumi F."/>
            <person name="Ruiz-Duenas F.J."/>
            <person name="Martinez A.T."/>
            <person name="Grigoriev I.V."/>
            <person name="Riley R."/>
            <person name="Lipzen A."/>
            <person name="Berrin J.G."/>
            <person name="Master E.R."/>
            <person name="Rosso M.N."/>
        </authorList>
    </citation>
    <scope>NUCLEOTIDE SEQUENCE [LARGE SCALE GENOMIC DNA]</scope>
    <source>
        <strain evidence="2 3">BRFM310</strain>
    </source>
</reference>
<feature type="region of interest" description="Disordered" evidence="1">
    <location>
        <begin position="331"/>
        <end position="354"/>
    </location>
</feature>
<feature type="compositionally biased region" description="Basic and acidic residues" evidence="1">
    <location>
        <begin position="331"/>
        <end position="353"/>
    </location>
</feature>
<feature type="compositionally biased region" description="Polar residues" evidence="1">
    <location>
        <begin position="12"/>
        <end position="41"/>
    </location>
</feature>
<evidence type="ECO:0000256" key="1">
    <source>
        <dbReference type="SAM" id="MobiDB-lite"/>
    </source>
</evidence>